<dbReference type="InterPro" id="IPR016024">
    <property type="entry name" value="ARM-type_fold"/>
</dbReference>
<comment type="similarity">
    <text evidence="1 5">Belongs to the importin alpha family.</text>
</comment>
<dbReference type="SMART" id="SM00185">
    <property type="entry name" value="ARM"/>
    <property type="match status" value="3"/>
</dbReference>
<dbReference type="PANTHER" id="PTHR23316">
    <property type="entry name" value="IMPORTIN ALPHA"/>
    <property type="match status" value="1"/>
</dbReference>
<dbReference type="GO" id="GO:0061608">
    <property type="term" value="F:nuclear import signal receptor activity"/>
    <property type="evidence" value="ECO:0007669"/>
    <property type="project" value="InterPro"/>
</dbReference>
<dbReference type="InterPro" id="IPR011989">
    <property type="entry name" value="ARM-like"/>
</dbReference>
<keyword evidence="3" id="KW-0677">Repeat</keyword>
<dbReference type="EMBL" id="MPUH01001252">
    <property type="protein sequence ID" value="OMJ69011.1"/>
    <property type="molecule type" value="Genomic_DNA"/>
</dbReference>
<keyword evidence="4 5" id="KW-0653">Protein transport</keyword>
<organism evidence="6 7">
    <name type="scientific">Stentor coeruleus</name>
    <dbReference type="NCBI Taxonomy" id="5963"/>
    <lineage>
        <taxon>Eukaryota</taxon>
        <taxon>Sar</taxon>
        <taxon>Alveolata</taxon>
        <taxon>Ciliophora</taxon>
        <taxon>Postciliodesmatophora</taxon>
        <taxon>Heterotrichea</taxon>
        <taxon>Heterotrichida</taxon>
        <taxon>Stentoridae</taxon>
        <taxon>Stentor</taxon>
    </lineage>
</organism>
<comment type="caution">
    <text evidence="6">The sequence shown here is derived from an EMBL/GenBank/DDBJ whole genome shotgun (WGS) entry which is preliminary data.</text>
</comment>
<evidence type="ECO:0000256" key="1">
    <source>
        <dbReference type="ARBA" id="ARBA00010394"/>
    </source>
</evidence>
<dbReference type="Proteomes" id="UP000187209">
    <property type="component" value="Unassembled WGS sequence"/>
</dbReference>
<keyword evidence="2 5" id="KW-0813">Transport</keyword>
<evidence type="ECO:0000256" key="4">
    <source>
        <dbReference type="ARBA" id="ARBA00022927"/>
    </source>
</evidence>
<dbReference type="Pfam" id="PF00514">
    <property type="entry name" value="Arm"/>
    <property type="match status" value="1"/>
</dbReference>
<evidence type="ECO:0000313" key="7">
    <source>
        <dbReference type="Proteomes" id="UP000187209"/>
    </source>
</evidence>
<evidence type="ECO:0000256" key="3">
    <source>
        <dbReference type="ARBA" id="ARBA00022737"/>
    </source>
</evidence>
<dbReference type="Gene3D" id="1.25.10.10">
    <property type="entry name" value="Leucine-rich Repeat Variant"/>
    <property type="match status" value="1"/>
</dbReference>
<dbReference type="InterPro" id="IPR000225">
    <property type="entry name" value="Armadillo"/>
</dbReference>
<dbReference type="PIRSF" id="PIRSF005673">
    <property type="entry name" value="Importin_alpha"/>
    <property type="match status" value="1"/>
</dbReference>
<evidence type="ECO:0000256" key="2">
    <source>
        <dbReference type="ARBA" id="ARBA00022448"/>
    </source>
</evidence>
<name>A0A1R2AWV7_9CILI</name>
<keyword evidence="7" id="KW-1185">Reference proteome</keyword>
<sequence>MEPIFQLRSSAFSLTDTFSNYKRLQSNYQVELRKLKREILSSEHRNIQKIYTSKDCEYSLNSSLEQDEALSCIAKYLSSSRFEEKKKATILIRKLLTSYHGRHEMKLISLDLLSHIKLWLNKLETTSLLYEASFMLANLSSADGCSSILVENGFIPILINLFDLSHEPTKDNAAWALANIGIDCKEYRDKIVESQGLEVILCTAKTTKNPEVLEDCIWSLASLCKVIPILDYKYIKDIAYFFSEVFENCENVQVNEDIIWTLSNAYEKCPEIEFLCSEKIIKKLCAYSNSKSHNLNLPSLRALGNVISKTQCFTQFIISCDFIAILSKHIASSYFPCVKESLFTLSNIIIESQEYLNVVLASNIFPHIISLSQSSNEGIQIEAIWVLINSCSMSTKKNIDRIIDLRLIEALSNALMNNSSKIKLIALKSIDTILTLGDSYYTNSKTNEFIAQLELCRGLEIIENLAHCNIKEISSTAENILKHSSIKKDESLESNSMPQVFSL</sequence>
<reference evidence="6 7" key="1">
    <citation type="submission" date="2016-11" db="EMBL/GenBank/DDBJ databases">
        <title>The macronuclear genome of Stentor coeruleus: a giant cell with tiny introns.</title>
        <authorList>
            <person name="Slabodnick M."/>
            <person name="Ruby J.G."/>
            <person name="Reiff S.B."/>
            <person name="Swart E.C."/>
            <person name="Gosai S."/>
            <person name="Prabakaran S."/>
            <person name="Witkowska E."/>
            <person name="Larue G.E."/>
            <person name="Fisher S."/>
            <person name="Freeman R.M."/>
            <person name="Gunawardena J."/>
            <person name="Chu W."/>
            <person name="Stover N.A."/>
            <person name="Gregory B.D."/>
            <person name="Nowacki M."/>
            <person name="Derisi J."/>
            <person name="Roy S.W."/>
            <person name="Marshall W.F."/>
            <person name="Sood P."/>
        </authorList>
    </citation>
    <scope>NUCLEOTIDE SEQUENCE [LARGE SCALE GENOMIC DNA]</scope>
    <source>
        <strain evidence="6">WM001</strain>
    </source>
</reference>
<protein>
    <recommendedName>
        <fullName evidence="5">Importin subunit alpha</fullName>
    </recommendedName>
</protein>
<accession>A0A1R2AWV7</accession>
<dbReference type="GO" id="GO:0006606">
    <property type="term" value="P:protein import into nucleus"/>
    <property type="evidence" value="ECO:0007669"/>
    <property type="project" value="InterPro"/>
</dbReference>
<evidence type="ECO:0000313" key="6">
    <source>
        <dbReference type="EMBL" id="OMJ69011.1"/>
    </source>
</evidence>
<dbReference type="SUPFAM" id="SSF48371">
    <property type="entry name" value="ARM repeat"/>
    <property type="match status" value="1"/>
</dbReference>
<proteinExistence type="inferred from homology"/>
<evidence type="ECO:0000256" key="5">
    <source>
        <dbReference type="PIRNR" id="PIRNR005673"/>
    </source>
</evidence>
<dbReference type="OrthoDB" id="21522at2759"/>
<dbReference type="GO" id="GO:0005737">
    <property type="term" value="C:cytoplasm"/>
    <property type="evidence" value="ECO:0007669"/>
    <property type="project" value="InterPro"/>
</dbReference>
<dbReference type="InterPro" id="IPR024931">
    <property type="entry name" value="Importin_alpha"/>
</dbReference>
<gene>
    <name evidence="6" type="ORF">SteCoe_33383</name>
</gene>
<dbReference type="AlphaFoldDB" id="A0A1R2AWV7"/>